<proteinExistence type="predicted"/>
<gene>
    <name evidence="1" type="ORF">EVAR_34807_1</name>
</gene>
<evidence type="ECO:0000313" key="1">
    <source>
        <dbReference type="EMBL" id="GBP48314.1"/>
    </source>
</evidence>
<evidence type="ECO:0000313" key="2">
    <source>
        <dbReference type="Proteomes" id="UP000299102"/>
    </source>
</evidence>
<dbReference type="EMBL" id="BGZK01000521">
    <property type="protein sequence ID" value="GBP48314.1"/>
    <property type="molecule type" value="Genomic_DNA"/>
</dbReference>
<organism evidence="1 2">
    <name type="scientific">Eumeta variegata</name>
    <name type="common">Bagworm moth</name>
    <name type="synonym">Eumeta japonica</name>
    <dbReference type="NCBI Taxonomy" id="151549"/>
    <lineage>
        <taxon>Eukaryota</taxon>
        <taxon>Metazoa</taxon>
        <taxon>Ecdysozoa</taxon>
        <taxon>Arthropoda</taxon>
        <taxon>Hexapoda</taxon>
        <taxon>Insecta</taxon>
        <taxon>Pterygota</taxon>
        <taxon>Neoptera</taxon>
        <taxon>Endopterygota</taxon>
        <taxon>Lepidoptera</taxon>
        <taxon>Glossata</taxon>
        <taxon>Ditrysia</taxon>
        <taxon>Tineoidea</taxon>
        <taxon>Psychidae</taxon>
        <taxon>Oiketicinae</taxon>
        <taxon>Eumeta</taxon>
    </lineage>
</organism>
<comment type="caution">
    <text evidence="1">The sequence shown here is derived from an EMBL/GenBank/DDBJ whole genome shotgun (WGS) entry which is preliminary data.</text>
</comment>
<name>A0A4C1WDQ5_EUMVA</name>
<keyword evidence="2" id="KW-1185">Reference proteome</keyword>
<protein>
    <submittedName>
        <fullName evidence="1">Uncharacterized protein</fullName>
    </submittedName>
</protein>
<dbReference type="AlphaFoldDB" id="A0A4C1WDQ5"/>
<sequence>MAIHPTLDLGVLFSIALKDKRACEPPERRNRVSNRRGDGTLKLLERNWLSDGGVVGHSDTRSLNETQQRKLPLHARILYCESSHTSGASPEIRYIKEGLYSDPSCRRIGPLVQQPSRLSAWVRRIKKWAMCRIAFPTYNLMQMSSLYHEPHSADAVSGGRRRRTSLTHIVSRITATTSELVKPVVNSGRGWSSVTKGRPESVITFFVGLNGNENRFTKIIPC</sequence>
<accession>A0A4C1WDQ5</accession>
<dbReference type="Proteomes" id="UP000299102">
    <property type="component" value="Unassembled WGS sequence"/>
</dbReference>
<reference evidence="1 2" key="1">
    <citation type="journal article" date="2019" name="Commun. Biol.">
        <title>The bagworm genome reveals a unique fibroin gene that provides high tensile strength.</title>
        <authorList>
            <person name="Kono N."/>
            <person name="Nakamura H."/>
            <person name="Ohtoshi R."/>
            <person name="Tomita M."/>
            <person name="Numata K."/>
            <person name="Arakawa K."/>
        </authorList>
    </citation>
    <scope>NUCLEOTIDE SEQUENCE [LARGE SCALE GENOMIC DNA]</scope>
</reference>